<sequence length="117" mass="12167">MRLAAVAALVVAGGILLPGLASAAPRDSFSLVWAVHASDGNDVKLWRDDQTRELHGELIGPARGGIELYDGGTQRIARASRPGGGDTNTNGGAYGHWAACEFLGMPEQISICTLLAP</sequence>
<name>A0ABZ1IDX6_9PSEU</name>
<protein>
    <submittedName>
        <fullName evidence="2">Uncharacterized protein</fullName>
    </submittedName>
</protein>
<gene>
    <name evidence="2" type="ORF">VSH64_11210</name>
</gene>
<dbReference type="RefSeq" id="WP_326835478.1">
    <property type="nucleotide sequence ID" value="NZ_CP142149.1"/>
</dbReference>
<organism evidence="2 3">
    <name type="scientific">Amycolatopsis rhabdoformis</name>
    <dbReference type="NCBI Taxonomy" id="1448059"/>
    <lineage>
        <taxon>Bacteria</taxon>
        <taxon>Bacillati</taxon>
        <taxon>Actinomycetota</taxon>
        <taxon>Actinomycetes</taxon>
        <taxon>Pseudonocardiales</taxon>
        <taxon>Pseudonocardiaceae</taxon>
        <taxon>Amycolatopsis</taxon>
    </lineage>
</organism>
<dbReference type="Proteomes" id="UP001330812">
    <property type="component" value="Chromosome"/>
</dbReference>
<evidence type="ECO:0000256" key="1">
    <source>
        <dbReference type="SAM" id="SignalP"/>
    </source>
</evidence>
<accession>A0ABZ1IDX6</accession>
<keyword evidence="3" id="KW-1185">Reference proteome</keyword>
<keyword evidence="1" id="KW-0732">Signal</keyword>
<reference evidence="2 3" key="1">
    <citation type="journal article" date="2015" name="Int. J. Syst. Evol. Microbiol.">
        <title>Amycolatopsis rhabdoformis sp. nov., an actinomycete isolated from a tropical forest soil.</title>
        <authorList>
            <person name="Souza W.R."/>
            <person name="Silva R.E."/>
            <person name="Goodfellow M."/>
            <person name="Busarakam K."/>
            <person name="Figueiro F.S."/>
            <person name="Ferreira D."/>
            <person name="Rodrigues-Filho E."/>
            <person name="Moraes L.A.B."/>
            <person name="Zucchi T.D."/>
        </authorList>
    </citation>
    <scope>NUCLEOTIDE SEQUENCE [LARGE SCALE GENOMIC DNA]</scope>
    <source>
        <strain evidence="2 3">NCIMB 14900</strain>
    </source>
</reference>
<dbReference type="EMBL" id="CP142149">
    <property type="protein sequence ID" value="WSE32671.1"/>
    <property type="molecule type" value="Genomic_DNA"/>
</dbReference>
<feature type="signal peptide" evidence="1">
    <location>
        <begin position="1"/>
        <end position="23"/>
    </location>
</feature>
<proteinExistence type="predicted"/>
<feature type="chain" id="PRO_5047038958" evidence="1">
    <location>
        <begin position="24"/>
        <end position="117"/>
    </location>
</feature>
<evidence type="ECO:0000313" key="3">
    <source>
        <dbReference type="Proteomes" id="UP001330812"/>
    </source>
</evidence>
<evidence type="ECO:0000313" key="2">
    <source>
        <dbReference type="EMBL" id="WSE32671.1"/>
    </source>
</evidence>